<organism evidence="1 2">
    <name type="scientific">Micromonospora haikouensis</name>
    <dbReference type="NCBI Taxonomy" id="686309"/>
    <lineage>
        <taxon>Bacteria</taxon>
        <taxon>Bacillati</taxon>
        <taxon>Actinomycetota</taxon>
        <taxon>Actinomycetes</taxon>
        <taxon>Micromonosporales</taxon>
        <taxon>Micromonosporaceae</taxon>
        <taxon>Micromonospora</taxon>
    </lineage>
</organism>
<gene>
    <name evidence="1" type="ORF">TK50_05255</name>
</gene>
<reference evidence="1 2" key="1">
    <citation type="submission" date="2015-01" db="EMBL/GenBank/DDBJ databases">
        <title>Sequencing and annotation of Micromonospora carbonacea strain JXNU-1 genome.</title>
        <authorList>
            <person name="Long Z."/>
            <person name="Huang Y."/>
            <person name="Jiang Y."/>
        </authorList>
    </citation>
    <scope>NUCLEOTIDE SEQUENCE [LARGE SCALE GENOMIC DNA]</scope>
    <source>
        <strain evidence="1 2">JXNU-1</strain>
    </source>
</reference>
<accession>A0A0D0X1D8</accession>
<evidence type="ECO:0008006" key="3">
    <source>
        <dbReference type="Google" id="ProtNLM"/>
    </source>
</evidence>
<evidence type="ECO:0000313" key="2">
    <source>
        <dbReference type="Proteomes" id="UP000032254"/>
    </source>
</evidence>
<comment type="caution">
    <text evidence="1">The sequence shown here is derived from an EMBL/GenBank/DDBJ whole genome shotgun (WGS) entry which is preliminary data.</text>
</comment>
<dbReference type="Proteomes" id="UP000032254">
    <property type="component" value="Unassembled WGS sequence"/>
</dbReference>
<dbReference type="EMBL" id="JXSX01000001">
    <property type="protein sequence ID" value="KIR64951.1"/>
    <property type="molecule type" value="Genomic_DNA"/>
</dbReference>
<keyword evidence="2" id="KW-1185">Reference proteome</keyword>
<name>A0A0D0X1D8_9ACTN</name>
<evidence type="ECO:0000313" key="1">
    <source>
        <dbReference type="EMBL" id="KIR64951.1"/>
    </source>
</evidence>
<dbReference type="AlphaFoldDB" id="A0A0D0X1D8"/>
<protein>
    <recommendedName>
        <fullName evidence="3">HNH endonuclease</fullName>
    </recommendedName>
</protein>
<dbReference type="OrthoDB" id="5379188at2"/>
<dbReference type="PATRIC" id="fig|47853.6.peg.1121"/>
<proteinExistence type="predicted"/>
<sequence length="192" mass="21358">MLEVRPGVYQKNAQIAHIYGVKPKAARYRAEMTPEERDSFANLLLLCLAHHEEVDGDELRYSPQVLKKWKVAHEGENNAVLNRLIVPSGDVLMNFLAEIATPPLDRLEEITKRLEETGTASAETVRELKQIIAAMSDSGVDTHTARALAYSAEIFSSSDLRQSAQGLAHAADVLPGILRDMQQTVNRLSQFH</sequence>